<proteinExistence type="predicted"/>
<keyword evidence="2" id="KW-1133">Transmembrane helix</keyword>
<feature type="compositionally biased region" description="Acidic residues" evidence="1">
    <location>
        <begin position="1"/>
        <end position="13"/>
    </location>
</feature>
<evidence type="ECO:0000256" key="1">
    <source>
        <dbReference type="SAM" id="MobiDB-lite"/>
    </source>
</evidence>
<sequence length="72" mass="8157">MDQEETSKEDEAEQAYPSLDSHENRSITLSGTTPSAGTGEELSLDSKMFWVLGILGFVNVFWVLISWRFDKE</sequence>
<accession>A0A5N5IUQ8</accession>
<evidence type="ECO:0000313" key="4">
    <source>
        <dbReference type="Proteomes" id="UP000326939"/>
    </source>
</evidence>
<organism evidence="3 4">
    <name type="scientific">Salix brachista</name>
    <dbReference type="NCBI Taxonomy" id="2182728"/>
    <lineage>
        <taxon>Eukaryota</taxon>
        <taxon>Viridiplantae</taxon>
        <taxon>Streptophyta</taxon>
        <taxon>Embryophyta</taxon>
        <taxon>Tracheophyta</taxon>
        <taxon>Spermatophyta</taxon>
        <taxon>Magnoliopsida</taxon>
        <taxon>eudicotyledons</taxon>
        <taxon>Gunneridae</taxon>
        <taxon>Pentapetalae</taxon>
        <taxon>rosids</taxon>
        <taxon>fabids</taxon>
        <taxon>Malpighiales</taxon>
        <taxon>Salicaceae</taxon>
        <taxon>Saliceae</taxon>
        <taxon>Salix</taxon>
    </lineage>
</organism>
<feature type="compositionally biased region" description="Polar residues" evidence="1">
    <location>
        <begin position="26"/>
        <end position="36"/>
    </location>
</feature>
<gene>
    <name evidence="3" type="ORF">DKX38_030182</name>
</gene>
<dbReference type="Proteomes" id="UP000326939">
    <property type="component" value="Unassembled WGS sequence"/>
</dbReference>
<feature type="transmembrane region" description="Helical" evidence="2">
    <location>
        <begin position="48"/>
        <end position="67"/>
    </location>
</feature>
<dbReference type="EMBL" id="VDCV01000027">
    <property type="protein sequence ID" value="KAB5511148.1"/>
    <property type="molecule type" value="Genomic_DNA"/>
</dbReference>
<comment type="caution">
    <text evidence="3">The sequence shown here is derived from an EMBL/GenBank/DDBJ whole genome shotgun (WGS) entry which is preliminary data.</text>
</comment>
<evidence type="ECO:0000313" key="3">
    <source>
        <dbReference type="EMBL" id="KAB5511148.1"/>
    </source>
</evidence>
<keyword evidence="2" id="KW-0472">Membrane</keyword>
<name>A0A5N5IUQ8_9ROSI</name>
<reference evidence="4" key="1">
    <citation type="journal article" date="2019" name="Gigascience">
        <title>De novo genome assembly of the endangered Acer yangbiense, a plant species with extremely small populations endemic to Yunnan Province, China.</title>
        <authorList>
            <person name="Yang J."/>
            <person name="Wariss H.M."/>
            <person name="Tao L."/>
            <person name="Zhang R."/>
            <person name="Yun Q."/>
            <person name="Hollingsworth P."/>
            <person name="Dao Z."/>
            <person name="Luo G."/>
            <person name="Guo H."/>
            <person name="Ma Y."/>
            <person name="Sun W."/>
        </authorList>
    </citation>
    <scope>NUCLEOTIDE SEQUENCE [LARGE SCALE GENOMIC DNA]</scope>
    <source>
        <strain evidence="4">cv. br00</strain>
    </source>
</reference>
<keyword evidence="2" id="KW-0812">Transmembrane</keyword>
<keyword evidence="4" id="KW-1185">Reference proteome</keyword>
<dbReference type="AlphaFoldDB" id="A0A5N5IUQ8"/>
<feature type="region of interest" description="Disordered" evidence="1">
    <location>
        <begin position="1"/>
        <end position="39"/>
    </location>
</feature>
<evidence type="ECO:0000256" key="2">
    <source>
        <dbReference type="SAM" id="Phobius"/>
    </source>
</evidence>
<protein>
    <submittedName>
        <fullName evidence="3">Uncharacterized protein</fullName>
    </submittedName>
</protein>